<dbReference type="Proteomes" id="UP001491691">
    <property type="component" value="Unassembled WGS sequence"/>
</dbReference>
<keyword evidence="1" id="KW-0678">Repressor</keyword>
<reference evidence="2 3" key="1">
    <citation type="submission" date="2024-04" db="EMBL/GenBank/DDBJ databases">
        <title>Human intestinal bacterial collection.</title>
        <authorList>
            <person name="Pauvert C."/>
            <person name="Hitch T.C.A."/>
            <person name="Clavel T."/>
        </authorList>
    </citation>
    <scope>NUCLEOTIDE SEQUENCE [LARGE SCALE GENOMIC DNA]</scope>
    <source>
        <strain evidence="2 3">CLA-SR-H019</strain>
    </source>
</reference>
<dbReference type="InterPro" id="IPR004394">
    <property type="entry name" value="Iojap/RsfS/C7orf30"/>
</dbReference>
<evidence type="ECO:0000256" key="1">
    <source>
        <dbReference type="HAMAP-Rule" id="MF_01477"/>
    </source>
</evidence>
<comment type="subunit">
    <text evidence="1">Interacts with ribosomal protein uL14 (rplN).</text>
</comment>
<comment type="function">
    <text evidence="1">Functions as a ribosomal silencing factor. Interacts with ribosomal protein uL14 (rplN), blocking formation of intersubunit bridge B8. Prevents association of the 30S and 50S ribosomal subunits and the formation of functional ribosomes, thus repressing translation.</text>
</comment>
<dbReference type="HAMAP" id="MF_01477">
    <property type="entry name" value="Iojap_RsfS"/>
    <property type="match status" value="1"/>
</dbReference>
<dbReference type="PANTHER" id="PTHR21043:SF0">
    <property type="entry name" value="MITOCHONDRIAL ASSEMBLY OF RIBOSOMAL LARGE SUBUNIT PROTEIN 1"/>
    <property type="match status" value="1"/>
</dbReference>
<comment type="subcellular location">
    <subcellularLocation>
        <location evidence="1">Cytoplasm</location>
    </subcellularLocation>
</comment>
<keyword evidence="1" id="KW-0810">Translation regulation</keyword>
<organism evidence="2 3">
    <name type="scientific">Peptoniphilus senegalensis</name>
    <dbReference type="NCBI Taxonomy" id="1465757"/>
    <lineage>
        <taxon>Bacteria</taxon>
        <taxon>Bacillati</taxon>
        <taxon>Bacillota</taxon>
        <taxon>Tissierellia</taxon>
        <taxon>Tissierellales</taxon>
        <taxon>Peptoniphilaceae</taxon>
        <taxon>Peptoniphilus</taxon>
    </lineage>
</organism>
<dbReference type="NCBIfam" id="TIGR00090">
    <property type="entry name" value="rsfS_iojap_ybeB"/>
    <property type="match status" value="1"/>
</dbReference>
<keyword evidence="1" id="KW-0963">Cytoplasm</keyword>
<dbReference type="PANTHER" id="PTHR21043">
    <property type="entry name" value="IOJAP SUPERFAMILY ORTHOLOG"/>
    <property type="match status" value="1"/>
</dbReference>
<dbReference type="RefSeq" id="WP_349188552.1">
    <property type="nucleotide sequence ID" value="NZ_JBBNPP010000005.1"/>
</dbReference>
<comment type="caution">
    <text evidence="2">The sequence shown here is derived from an EMBL/GenBank/DDBJ whole genome shotgun (WGS) entry which is preliminary data.</text>
</comment>
<name>A0ABV1J0H8_9FIRM</name>
<evidence type="ECO:0000313" key="2">
    <source>
        <dbReference type="EMBL" id="MEQ3346641.1"/>
    </source>
</evidence>
<protein>
    <recommendedName>
        <fullName evidence="1">Ribosomal silencing factor RsfS</fullName>
    </recommendedName>
</protein>
<accession>A0ABV1J0H8</accession>
<dbReference type="Pfam" id="PF02410">
    <property type="entry name" value="RsfS"/>
    <property type="match status" value="1"/>
</dbReference>
<keyword evidence="3" id="KW-1185">Reference proteome</keyword>
<gene>
    <name evidence="1 2" type="primary">rsfS</name>
    <name evidence="2" type="ORF">AAA073_04220</name>
</gene>
<proteinExistence type="inferred from homology"/>
<evidence type="ECO:0000313" key="3">
    <source>
        <dbReference type="Proteomes" id="UP001491691"/>
    </source>
</evidence>
<comment type="similarity">
    <text evidence="1">Belongs to the Iojap/RsfS family.</text>
</comment>
<sequence>MTVEEKLEIILKSCESKKGIDTKVMDIKGMTSIADYFVIVSGNSSTQVDALAREIDEKLSEQGVEPIHSEGKNSSRWIILDFSDIIVHVFHKDEREYYKLERLWEDNENSENNEKINEEEQ</sequence>
<dbReference type="EMBL" id="JBBNPP010000005">
    <property type="protein sequence ID" value="MEQ3346641.1"/>
    <property type="molecule type" value="Genomic_DNA"/>
</dbReference>